<feature type="region of interest" description="Disordered" evidence="1">
    <location>
        <begin position="1"/>
        <end position="95"/>
    </location>
</feature>
<name>A0A6B0YR45_9CHLR</name>
<evidence type="ECO:0000256" key="2">
    <source>
        <dbReference type="SAM" id="Phobius"/>
    </source>
</evidence>
<sequence length="149" mass="15564">MAVDEGTARADLTVEENPTQAVKPGEESQPVPEESLDIESVTVPSGPAIKPGTSHSQQQKERTVRSKPTGGSQDLEGLSPAGDTTTVKPVSQKRNEASGCLTRIALLLLGAFFSGGGLAYLSSAQDNDANEKSQSTLTMVQAAVPDREN</sequence>
<comment type="caution">
    <text evidence="3">The sequence shown here is derived from an EMBL/GenBank/DDBJ whole genome shotgun (WGS) entry which is preliminary data.</text>
</comment>
<proteinExistence type="predicted"/>
<evidence type="ECO:0000313" key="3">
    <source>
        <dbReference type="EMBL" id="MXY93584.1"/>
    </source>
</evidence>
<feature type="region of interest" description="Disordered" evidence="1">
    <location>
        <begin position="125"/>
        <end position="149"/>
    </location>
</feature>
<dbReference type="EMBL" id="VXRG01000074">
    <property type="protein sequence ID" value="MXY93584.1"/>
    <property type="molecule type" value="Genomic_DNA"/>
</dbReference>
<protein>
    <submittedName>
        <fullName evidence="3">Uncharacterized protein</fullName>
    </submittedName>
</protein>
<dbReference type="AlphaFoldDB" id="A0A6B0YR45"/>
<feature type="transmembrane region" description="Helical" evidence="2">
    <location>
        <begin position="100"/>
        <end position="121"/>
    </location>
</feature>
<evidence type="ECO:0000256" key="1">
    <source>
        <dbReference type="SAM" id="MobiDB-lite"/>
    </source>
</evidence>
<organism evidence="3">
    <name type="scientific">Caldilineaceae bacterium SB0664_bin_27</name>
    <dbReference type="NCBI Taxonomy" id="2605260"/>
    <lineage>
        <taxon>Bacteria</taxon>
        <taxon>Bacillati</taxon>
        <taxon>Chloroflexota</taxon>
        <taxon>Caldilineae</taxon>
        <taxon>Caldilineales</taxon>
        <taxon>Caldilineaceae</taxon>
    </lineage>
</organism>
<accession>A0A6B0YR45</accession>
<gene>
    <name evidence="3" type="ORF">F4Y42_09065</name>
</gene>
<reference evidence="3" key="1">
    <citation type="submission" date="2019-09" db="EMBL/GenBank/DDBJ databases">
        <title>Characterisation of the sponge microbiome using genome-centric metagenomics.</title>
        <authorList>
            <person name="Engelberts J.P."/>
            <person name="Robbins S.J."/>
            <person name="De Goeij J.M."/>
            <person name="Aranda M."/>
            <person name="Bell S.C."/>
            <person name="Webster N.S."/>
        </authorList>
    </citation>
    <scope>NUCLEOTIDE SEQUENCE</scope>
    <source>
        <strain evidence="3">SB0664_bin_27</strain>
    </source>
</reference>
<feature type="compositionally biased region" description="Polar residues" evidence="1">
    <location>
        <begin position="125"/>
        <end position="139"/>
    </location>
</feature>
<keyword evidence="2" id="KW-0472">Membrane</keyword>
<keyword evidence="2" id="KW-0812">Transmembrane</keyword>
<keyword evidence="2" id="KW-1133">Transmembrane helix</keyword>